<evidence type="ECO:0000256" key="2">
    <source>
        <dbReference type="ARBA" id="ARBA00004496"/>
    </source>
</evidence>
<evidence type="ECO:0000256" key="4">
    <source>
        <dbReference type="ARBA" id="ARBA00022490"/>
    </source>
</evidence>
<dbReference type="CDD" id="cd02440">
    <property type="entry name" value="AdoMet_MTases"/>
    <property type="match status" value="1"/>
</dbReference>
<organism evidence="16 17">
    <name type="scientific">Smittium culicis</name>
    <dbReference type="NCBI Taxonomy" id="133412"/>
    <lineage>
        <taxon>Eukaryota</taxon>
        <taxon>Fungi</taxon>
        <taxon>Fungi incertae sedis</taxon>
        <taxon>Zoopagomycota</taxon>
        <taxon>Kickxellomycotina</taxon>
        <taxon>Harpellomycetes</taxon>
        <taxon>Harpellales</taxon>
        <taxon>Legeriomycetaceae</taxon>
        <taxon>Smittium</taxon>
    </lineage>
</organism>
<dbReference type="Gene3D" id="3.40.50.150">
    <property type="entry name" value="Vaccinia Virus protein VP39"/>
    <property type="match status" value="1"/>
</dbReference>
<dbReference type="EMBL" id="LSSN01002800">
    <property type="protein sequence ID" value="OMJ15041.1"/>
    <property type="molecule type" value="Genomic_DNA"/>
</dbReference>
<feature type="compositionally biased region" description="Basic and acidic residues" evidence="14">
    <location>
        <begin position="12"/>
        <end position="21"/>
    </location>
</feature>
<feature type="region of interest" description="Disordered" evidence="14">
    <location>
        <begin position="1"/>
        <end position="21"/>
    </location>
</feature>
<dbReference type="PANTHER" id="PTHR11006">
    <property type="entry name" value="PROTEIN ARGININE N-METHYLTRANSFERASE"/>
    <property type="match status" value="1"/>
</dbReference>
<evidence type="ECO:0000256" key="5">
    <source>
        <dbReference type="ARBA" id="ARBA00022603"/>
    </source>
</evidence>
<evidence type="ECO:0000256" key="3">
    <source>
        <dbReference type="ARBA" id="ARBA00011925"/>
    </source>
</evidence>
<dbReference type="InterPro" id="IPR025799">
    <property type="entry name" value="Arg_MeTrfase"/>
</dbReference>
<dbReference type="STRING" id="133412.A0A1R1XK74"/>
<keyword evidence="17" id="KW-1185">Reference proteome</keyword>
<evidence type="ECO:0000313" key="16">
    <source>
        <dbReference type="EMBL" id="OMJ15041.1"/>
    </source>
</evidence>
<evidence type="ECO:0000256" key="8">
    <source>
        <dbReference type="ARBA" id="ARBA00022853"/>
    </source>
</evidence>
<dbReference type="GO" id="GO:0005737">
    <property type="term" value="C:cytoplasm"/>
    <property type="evidence" value="ECO:0007669"/>
    <property type="project" value="UniProtKB-SubCell"/>
</dbReference>
<dbReference type="GO" id="GO:0005634">
    <property type="term" value="C:nucleus"/>
    <property type="evidence" value="ECO:0007669"/>
    <property type="project" value="UniProtKB-SubCell"/>
</dbReference>
<reference evidence="16 17" key="1">
    <citation type="submission" date="2017-01" db="EMBL/GenBank/DDBJ databases">
        <authorList>
            <person name="Mah S.A."/>
            <person name="Swanson W.J."/>
            <person name="Moy G.W."/>
            <person name="Vacquier V.D."/>
        </authorList>
    </citation>
    <scope>NUCLEOTIDE SEQUENCE [LARGE SCALE GENOMIC DNA]</scope>
    <source>
        <strain evidence="16 17">GSMNP</strain>
    </source>
</reference>
<sequence length="474" mass="53576">MKMEGVVTEAHNQAENDKVQESDRDTGYFQYYAHLQHQQNMLQDFVRTNTYRNAIINLSPEAIKNKIVMDVGAGSGILSYFAVQSGASKVYSIEASSMAGKMQKILDDANSNPNSKNRFLKDKIQIVKSKVEDIVVDIEKVDTIVSEPIGVLLVHERMLESYIYARDKYLKPNGTMAPSLGTICLAPITDSSLWAETMQKARFWQQPEYYSIDLTPLSTDAFKEYFSSPVVGCFNPNSIVSSTETISRFDVDFYKITLDEIKNITIPVCWDIKFTGIVHAIAGWFDLEFNLHDQLPVNQTKYDNSTDFMGNAYTPTNDANYSSFSSDTNGKSANSGARNPVTLCTGPSYPPTHWQQVRFLLPEPIAVNYGQRLVGKMTMVVNASRSYDMHLDVSLIENSFISSNAQIQQNLPPATQTPQLYSNNGPKYIRQTKCNWYLHEQIYNYSYNSNSNDYNNQINPENLNLYSAESNNIN</sequence>
<proteinExistence type="predicted"/>
<evidence type="ECO:0000256" key="14">
    <source>
        <dbReference type="SAM" id="MobiDB-lite"/>
    </source>
</evidence>
<dbReference type="GO" id="GO:0032259">
    <property type="term" value="P:methylation"/>
    <property type="evidence" value="ECO:0007669"/>
    <property type="project" value="UniProtKB-KW"/>
</dbReference>
<evidence type="ECO:0000259" key="15">
    <source>
        <dbReference type="Pfam" id="PF22528"/>
    </source>
</evidence>
<dbReference type="Gene3D" id="2.70.160.11">
    <property type="entry name" value="Hnrnp arginine n-methyltransferase1"/>
    <property type="match status" value="1"/>
</dbReference>
<keyword evidence="5 13" id="KW-0489">Methyltransferase</keyword>
<protein>
    <recommendedName>
        <fullName evidence="3">type I protein arginine methyltransferase</fullName>
        <ecNumber evidence="3">2.1.1.319</ecNumber>
    </recommendedName>
</protein>
<keyword evidence="10" id="KW-0804">Transcription</keyword>
<keyword evidence="4" id="KW-0963">Cytoplasm</keyword>
<comment type="subcellular location">
    <subcellularLocation>
        <location evidence="2">Cytoplasm</location>
    </subcellularLocation>
    <subcellularLocation>
        <location evidence="1">Nucleus</location>
    </subcellularLocation>
</comment>
<dbReference type="Proteomes" id="UP000187283">
    <property type="component" value="Unassembled WGS sequence"/>
</dbReference>
<evidence type="ECO:0000256" key="7">
    <source>
        <dbReference type="ARBA" id="ARBA00022691"/>
    </source>
</evidence>
<dbReference type="InterPro" id="IPR055135">
    <property type="entry name" value="PRMT_dom"/>
</dbReference>
<evidence type="ECO:0000256" key="11">
    <source>
        <dbReference type="ARBA" id="ARBA00023242"/>
    </source>
</evidence>
<keyword evidence="7 13" id="KW-0949">S-adenosyl-L-methionine</keyword>
<accession>A0A1R1XK74</accession>
<dbReference type="AlphaFoldDB" id="A0A1R1XK74"/>
<evidence type="ECO:0000313" key="17">
    <source>
        <dbReference type="Proteomes" id="UP000187283"/>
    </source>
</evidence>
<dbReference type="PROSITE" id="PS51678">
    <property type="entry name" value="SAM_MT_PRMT"/>
    <property type="match status" value="1"/>
</dbReference>
<dbReference type="OrthoDB" id="7848332at2759"/>
<dbReference type="PANTHER" id="PTHR11006:SF10">
    <property type="entry name" value="HISTONE-ARGININE METHYLTRANSFERASE CARMER-RELATED"/>
    <property type="match status" value="1"/>
</dbReference>
<feature type="domain" description="Protein arginine N-methyltransferase" evidence="15">
    <location>
        <begin position="338"/>
        <end position="394"/>
    </location>
</feature>
<dbReference type="Pfam" id="PF06325">
    <property type="entry name" value="PrmA"/>
    <property type="match status" value="1"/>
</dbReference>
<evidence type="ECO:0000256" key="6">
    <source>
        <dbReference type="ARBA" id="ARBA00022679"/>
    </source>
</evidence>
<comment type="caution">
    <text evidence="16">The sequence shown here is derived from an EMBL/GenBank/DDBJ whole genome shotgun (WGS) entry which is preliminary data.</text>
</comment>
<dbReference type="Pfam" id="PF22528">
    <property type="entry name" value="PRMT_C"/>
    <property type="match status" value="2"/>
</dbReference>
<evidence type="ECO:0000256" key="12">
    <source>
        <dbReference type="ARBA" id="ARBA00049086"/>
    </source>
</evidence>
<evidence type="ECO:0000256" key="13">
    <source>
        <dbReference type="PROSITE-ProRule" id="PRU01015"/>
    </source>
</evidence>
<dbReference type="GO" id="GO:0070611">
    <property type="term" value="F:histone H3R2 methyltransferase activity"/>
    <property type="evidence" value="ECO:0007669"/>
    <property type="project" value="TreeGrafter"/>
</dbReference>
<keyword evidence="11" id="KW-0539">Nucleus</keyword>
<comment type="catalytic activity">
    <reaction evidence="12">
        <text>L-arginyl-[protein] + 2 S-adenosyl-L-methionine = N(omega),N(omega)-dimethyl-L-arginyl-[protein] + 2 S-adenosyl-L-homocysteine + 2 H(+)</text>
        <dbReference type="Rhea" id="RHEA:48096"/>
        <dbReference type="Rhea" id="RHEA-COMP:10532"/>
        <dbReference type="Rhea" id="RHEA-COMP:11991"/>
        <dbReference type="ChEBI" id="CHEBI:15378"/>
        <dbReference type="ChEBI" id="CHEBI:29965"/>
        <dbReference type="ChEBI" id="CHEBI:57856"/>
        <dbReference type="ChEBI" id="CHEBI:59789"/>
        <dbReference type="ChEBI" id="CHEBI:61897"/>
        <dbReference type="EC" id="2.1.1.319"/>
    </reaction>
</comment>
<dbReference type="GO" id="GO:0035242">
    <property type="term" value="F:protein-arginine omega-N asymmetric methyltransferase activity"/>
    <property type="evidence" value="ECO:0007669"/>
    <property type="project" value="UniProtKB-EC"/>
</dbReference>
<evidence type="ECO:0000256" key="9">
    <source>
        <dbReference type="ARBA" id="ARBA00023015"/>
    </source>
</evidence>
<evidence type="ECO:0000256" key="1">
    <source>
        <dbReference type="ARBA" id="ARBA00004123"/>
    </source>
</evidence>
<keyword evidence="9" id="KW-0805">Transcription regulation</keyword>
<name>A0A1R1XK74_9FUNG</name>
<dbReference type="InterPro" id="IPR029063">
    <property type="entry name" value="SAM-dependent_MTases_sf"/>
</dbReference>
<gene>
    <name evidence="16" type="ORF">AYI70_g7527</name>
</gene>
<keyword evidence="6 13" id="KW-0808">Transferase</keyword>
<dbReference type="EC" id="2.1.1.319" evidence="3"/>
<evidence type="ECO:0000256" key="10">
    <source>
        <dbReference type="ARBA" id="ARBA00023163"/>
    </source>
</evidence>
<dbReference type="SUPFAM" id="SSF53335">
    <property type="entry name" value="S-adenosyl-L-methionine-dependent methyltransferases"/>
    <property type="match status" value="1"/>
</dbReference>
<keyword evidence="8" id="KW-0156">Chromatin regulator</keyword>
<feature type="domain" description="Protein arginine N-methyltransferase" evidence="15">
    <location>
        <begin position="181"/>
        <end position="292"/>
    </location>
</feature>